<organism evidence="1 2">
    <name type="scientific">Ceutorhynchus assimilis</name>
    <name type="common">cabbage seed weevil</name>
    <dbReference type="NCBI Taxonomy" id="467358"/>
    <lineage>
        <taxon>Eukaryota</taxon>
        <taxon>Metazoa</taxon>
        <taxon>Ecdysozoa</taxon>
        <taxon>Arthropoda</taxon>
        <taxon>Hexapoda</taxon>
        <taxon>Insecta</taxon>
        <taxon>Pterygota</taxon>
        <taxon>Neoptera</taxon>
        <taxon>Endopterygota</taxon>
        <taxon>Coleoptera</taxon>
        <taxon>Polyphaga</taxon>
        <taxon>Cucujiformia</taxon>
        <taxon>Curculionidae</taxon>
        <taxon>Ceutorhynchinae</taxon>
        <taxon>Ceutorhynchus</taxon>
    </lineage>
</organism>
<comment type="caution">
    <text evidence="1">The sequence shown here is derived from an EMBL/GenBank/DDBJ whole genome shotgun (WGS) entry which is preliminary data.</text>
</comment>
<dbReference type="EMBL" id="CAKJTU040000001">
    <property type="protein sequence ID" value="CAH1183009.1"/>
    <property type="molecule type" value="Genomic_DNA"/>
</dbReference>
<name>A0A9P0DRE9_9CUCU</name>
<reference evidence="1" key="1">
    <citation type="submission" date="2022-01" db="EMBL/GenBank/DDBJ databases">
        <authorList>
            <person name="King R."/>
        </authorList>
    </citation>
    <scope>NUCLEOTIDE SEQUENCE</scope>
</reference>
<accession>A0A9P0DRE9</accession>
<evidence type="ECO:0000313" key="1">
    <source>
        <dbReference type="EMBL" id="CAH1183009.1"/>
    </source>
</evidence>
<proteinExistence type="predicted"/>
<evidence type="ECO:0000313" key="2">
    <source>
        <dbReference type="Proteomes" id="UP001152799"/>
    </source>
</evidence>
<protein>
    <submittedName>
        <fullName evidence="1">Uncharacterized protein</fullName>
    </submittedName>
</protein>
<keyword evidence="2" id="KW-1185">Reference proteome</keyword>
<dbReference type="OrthoDB" id="6772249at2759"/>
<dbReference type="AlphaFoldDB" id="A0A9P0DRE9"/>
<gene>
    <name evidence="1" type="ORF">CEUTPL_LOCUS14506</name>
</gene>
<dbReference type="Proteomes" id="UP001152799">
    <property type="component" value="Unassembled WGS sequence"/>
</dbReference>
<sequence length="130" mass="15048">MLFNENVMIPLHYRQEFDYQKIEIPAFTTVLKQIKTELPDGEILIPDLSNNVINIPSSLLKIENGLTTLELSNPTEKSELIEIDQDFLTPFAKEYHEIHYESFHIEQLSPSFTPGDDTFDLLDSNRSHEP</sequence>